<protein>
    <submittedName>
        <fullName evidence="6">MFS transporter</fullName>
    </submittedName>
</protein>
<evidence type="ECO:0000256" key="4">
    <source>
        <dbReference type="SAM" id="Phobius"/>
    </source>
</evidence>
<evidence type="ECO:0000256" key="2">
    <source>
        <dbReference type="ARBA" id="ARBA00022989"/>
    </source>
</evidence>
<feature type="transmembrane region" description="Helical" evidence="4">
    <location>
        <begin position="89"/>
        <end position="113"/>
    </location>
</feature>
<name>A0A7I9VSN9_9BACT</name>
<dbReference type="Gene3D" id="1.20.1250.20">
    <property type="entry name" value="MFS general substrate transporter like domains"/>
    <property type="match status" value="1"/>
</dbReference>
<dbReference type="Proteomes" id="UP000503640">
    <property type="component" value="Unassembled WGS sequence"/>
</dbReference>
<feature type="transmembrane region" description="Helical" evidence="4">
    <location>
        <begin position="152"/>
        <end position="176"/>
    </location>
</feature>
<organism evidence="6 7">
    <name type="scientific">Anaeromyxobacter diazotrophicus</name>
    <dbReference type="NCBI Taxonomy" id="2590199"/>
    <lineage>
        <taxon>Bacteria</taxon>
        <taxon>Pseudomonadati</taxon>
        <taxon>Myxococcota</taxon>
        <taxon>Myxococcia</taxon>
        <taxon>Myxococcales</taxon>
        <taxon>Cystobacterineae</taxon>
        <taxon>Anaeromyxobacteraceae</taxon>
        <taxon>Anaeromyxobacter</taxon>
    </lineage>
</organism>
<dbReference type="PANTHER" id="PTHR23520">
    <property type="entry name" value="TRANSPORTER, PUTATIVE (AFU_ORTHOLOGUE AFUA_3G04000)-RELATED"/>
    <property type="match status" value="1"/>
</dbReference>
<gene>
    <name evidence="6" type="ORF">AMYX_38400</name>
</gene>
<dbReference type="EMBL" id="BJTG01000010">
    <property type="protein sequence ID" value="GEJ59099.1"/>
    <property type="molecule type" value="Genomic_DNA"/>
</dbReference>
<dbReference type="GO" id="GO:0022857">
    <property type="term" value="F:transmembrane transporter activity"/>
    <property type="evidence" value="ECO:0007669"/>
    <property type="project" value="InterPro"/>
</dbReference>
<evidence type="ECO:0000259" key="5">
    <source>
        <dbReference type="PROSITE" id="PS50850"/>
    </source>
</evidence>
<keyword evidence="3 4" id="KW-0472">Membrane</keyword>
<feature type="transmembrane region" description="Helical" evidence="4">
    <location>
        <begin position="320"/>
        <end position="342"/>
    </location>
</feature>
<dbReference type="Pfam" id="PF07690">
    <property type="entry name" value="MFS_1"/>
    <property type="match status" value="1"/>
</dbReference>
<feature type="transmembrane region" description="Helical" evidence="4">
    <location>
        <begin position="188"/>
        <end position="206"/>
    </location>
</feature>
<keyword evidence="7" id="KW-1185">Reference proteome</keyword>
<proteinExistence type="predicted"/>
<dbReference type="InterPro" id="IPR011701">
    <property type="entry name" value="MFS"/>
</dbReference>
<dbReference type="PROSITE" id="PS50850">
    <property type="entry name" value="MFS"/>
    <property type="match status" value="1"/>
</dbReference>
<dbReference type="InterPro" id="IPR036259">
    <property type="entry name" value="MFS_trans_sf"/>
</dbReference>
<feature type="transmembrane region" description="Helical" evidence="4">
    <location>
        <begin position="34"/>
        <end position="52"/>
    </location>
</feature>
<evidence type="ECO:0000256" key="1">
    <source>
        <dbReference type="ARBA" id="ARBA00022692"/>
    </source>
</evidence>
<feature type="transmembrane region" description="Helical" evidence="4">
    <location>
        <begin position="246"/>
        <end position="269"/>
    </location>
</feature>
<feature type="transmembrane region" description="Helical" evidence="4">
    <location>
        <begin position="58"/>
        <end position="77"/>
    </location>
</feature>
<keyword evidence="1 4" id="KW-0812">Transmembrane</keyword>
<keyword evidence="2 4" id="KW-1133">Transmembrane helix</keyword>
<dbReference type="PANTHER" id="PTHR23520:SF5">
    <property type="entry name" value="TRANSPORTER, PUTATIVE (AFU_ORTHOLOGUE AFUA_3G04000)-RELATED"/>
    <property type="match status" value="1"/>
</dbReference>
<dbReference type="InterPro" id="IPR020846">
    <property type="entry name" value="MFS_dom"/>
</dbReference>
<feature type="domain" description="Major facilitator superfamily (MFS) profile" evidence="5">
    <location>
        <begin position="22"/>
        <end position="423"/>
    </location>
</feature>
<feature type="transmembrane region" description="Helical" evidence="4">
    <location>
        <begin position="278"/>
        <end position="300"/>
    </location>
</feature>
<evidence type="ECO:0000313" key="6">
    <source>
        <dbReference type="EMBL" id="GEJ59099.1"/>
    </source>
</evidence>
<dbReference type="AlphaFoldDB" id="A0A7I9VSN9"/>
<evidence type="ECO:0000313" key="7">
    <source>
        <dbReference type="Proteomes" id="UP000503640"/>
    </source>
</evidence>
<sequence>MNGNGGAIRGPVNGTSPFAARDVRLLFATRAVRLFAYGFLSVVLVLYLAAAGLSEARIGLLLSLTLAGDTAISLYLTTRADRLGRRAMLLAGAGLMVFAGALFAVTGNFWLLLLAATVGVISPAGNEVGPFLAIEQAALSEALPAERRTGAFAWYTLFGSFATALGSLAGGALASALQRAGAAPLNSYRAVVVGYGALGLALGVLFTRLSHGVEAPAARRAAPPGRPSFLQRSLGLSSSRGVVLKLSALFSVDAFAGGFVVQAFVAYWFHRRFGADPALLGAIFFGANVLAGVSALSAAWVARRIGLVRTMVFTHLPSNVLLFLVPLMPTLPLAMAVLFLRFSISQMDVPTRQSFTMAVVDPGERSAAAGVTGIARTVGSALSPLAAGPLYAAPALASLPFFIAGGLKILYDLALLVAFGRVAPPEERR</sequence>
<evidence type="ECO:0000256" key="3">
    <source>
        <dbReference type="ARBA" id="ARBA00023136"/>
    </source>
</evidence>
<dbReference type="SUPFAM" id="SSF103473">
    <property type="entry name" value="MFS general substrate transporter"/>
    <property type="match status" value="1"/>
</dbReference>
<accession>A0A7I9VSN9</accession>
<reference evidence="7" key="1">
    <citation type="journal article" date="2020" name="Appl. Environ. Microbiol.">
        <title>Diazotrophic Anaeromyxobacter Isolates from Soils.</title>
        <authorList>
            <person name="Masuda Y."/>
            <person name="Yamanaka H."/>
            <person name="Xu Z.X."/>
            <person name="Shiratori Y."/>
            <person name="Aono T."/>
            <person name="Amachi S."/>
            <person name="Senoo K."/>
            <person name="Itoh H."/>
        </authorList>
    </citation>
    <scope>NUCLEOTIDE SEQUENCE [LARGE SCALE GENOMIC DNA]</scope>
    <source>
        <strain evidence="7">R267</strain>
    </source>
</reference>
<comment type="caution">
    <text evidence="6">The sequence shown here is derived from an EMBL/GenBank/DDBJ whole genome shotgun (WGS) entry which is preliminary data.</text>
</comment>